<keyword evidence="9" id="KW-0472">Membrane</keyword>
<dbReference type="InterPro" id="IPR036771">
    <property type="entry name" value="ATPsynth_dsu/esu_N"/>
</dbReference>
<keyword evidence="5" id="KW-0999">Mitochondrion inner membrane</keyword>
<dbReference type="Pfam" id="PF02823">
    <property type="entry name" value="ATP-synt_DE_N"/>
    <property type="match status" value="1"/>
</dbReference>
<dbReference type="CDD" id="cd12152">
    <property type="entry name" value="F1-ATPase_delta"/>
    <property type="match status" value="1"/>
</dbReference>
<dbReference type="EMBL" id="LR877154">
    <property type="protein sequence ID" value="CAD2217902.1"/>
    <property type="molecule type" value="Genomic_DNA"/>
</dbReference>
<evidence type="ECO:0000313" key="12">
    <source>
        <dbReference type="Proteomes" id="UP000515908"/>
    </source>
</evidence>
<keyword evidence="6" id="KW-0809">Transit peptide</keyword>
<evidence type="ECO:0000256" key="4">
    <source>
        <dbReference type="ARBA" id="ARBA00022781"/>
    </source>
</evidence>
<keyword evidence="4" id="KW-0375">Hydrogen ion transport</keyword>
<evidence type="ECO:0000256" key="5">
    <source>
        <dbReference type="ARBA" id="ARBA00022792"/>
    </source>
</evidence>
<comment type="subcellular location">
    <subcellularLocation>
        <location evidence="1">Mitochondrion inner membrane</location>
    </subcellularLocation>
</comment>
<dbReference type="GO" id="GO:0005743">
    <property type="term" value="C:mitochondrial inner membrane"/>
    <property type="evidence" value="ECO:0007669"/>
    <property type="project" value="UniProtKB-SubCell"/>
</dbReference>
<dbReference type="InterPro" id="IPR020546">
    <property type="entry name" value="ATP_synth_F1_dsu/esu_N"/>
</dbReference>
<accession>S9WW26</accession>
<evidence type="ECO:0000256" key="7">
    <source>
        <dbReference type="ARBA" id="ARBA00023065"/>
    </source>
</evidence>
<dbReference type="SUPFAM" id="SSF51344">
    <property type="entry name" value="Epsilon subunit of F1F0-ATP synthase N-terminal domain"/>
    <property type="match status" value="1"/>
</dbReference>
<keyword evidence="12" id="KW-1185">Reference proteome</keyword>
<keyword evidence="7" id="KW-0406">Ion transport</keyword>
<dbReference type="FunFam" id="2.60.15.10:FF:000014">
    <property type="entry name" value="ATP synthase, epsilon chain, putative"/>
    <property type="match status" value="1"/>
</dbReference>
<feature type="domain" description="ATP synthase F1 complex delta/epsilon subunit N-terminal" evidence="10">
    <location>
        <begin position="50"/>
        <end position="120"/>
    </location>
</feature>
<dbReference type="VEuPathDB" id="TriTrypDB:ADEAN_000538800"/>
<dbReference type="OrthoDB" id="270171at2759"/>
<evidence type="ECO:0000256" key="2">
    <source>
        <dbReference type="ARBA" id="ARBA00005712"/>
    </source>
</evidence>
<dbReference type="Proteomes" id="UP000515908">
    <property type="component" value="Chromosome 10"/>
</dbReference>
<evidence type="ECO:0000256" key="1">
    <source>
        <dbReference type="ARBA" id="ARBA00004273"/>
    </source>
</evidence>
<evidence type="ECO:0000256" key="8">
    <source>
        <dbReference type="ARBA" id="ARBA00023128"/>
    </source>
</evidence>
<reference evidence="11 12" key="1">
    <citation type="submission" date="2020-08" db="EMBL/GenBank/DDBJ databases">
        <authorList>
            <person name="Newling K."/>
            <person name="Davey J."/>
            <person name="Forrester S."/>
        </authorList>
    </citation>
    <scope>NUCLEOTIDE SEQUENCE [LARGE SCALE GENOMIC DNA]</scope>
    <source>
        <strain evidence="12">Crithidia deanei Carvalho (ATCC PRA-265)</strain>
    </source>
</reference>
<dbReference type="PANTHER" id="PTHR13822">
    <property type="entry name" value="ATP SYNTHASE DELTA/EPSILON CHAIN"/>
    <property type="match status" value="1"/>
</dbReference>
<dbReference type="AlphaFoldDB" id="S9WW26"/>
<sequence>MFRLAQRRLMTRTAAFFAPAHNLPEAFEFFESKVVDKDIHANYENLETLRLTLTRQDEFLLKEHHVKCVTIAGVNGESGIYPGHAYEIVQLSPSPITVEHADGTVHKYFTSGGFAHINNEGSCDINCVECVPLAELDLEAAEKALAEQNNLLGQAKDEKAKSVVEIRVSVLEAVIQTLKHN</sequence>
<name>S9WW26_9TRYP</name>
<evidence type="ECO:0000259" key="10">
    <source>
        <dbReference type="Pfam" id="PF02823"/>
    </source>
</evidence>
<gene>
    <name evidence="11" type="ORF">ADEAN_000538800</name>
</gene>
<protein>
    <submittedName>
        <fullName evidence="11">ATP synthase, Delta/Epsilon chain, beta-sandwich domain containing protein, putative</fullName>
    </submittedName>
</protein>
<evidence type="ECO:0000256" key="6">
    <source>
        <dbReference type="ARBA" id="ARBA00022946"/>
    </source>
</evidence>
<organism evidence="11 12">
    <name type="scientific">Angomonas deanei</name>
    <dbReference type="NCBI Taxonomy" id="59799"/>
    <lineage>
        <taxon>Eukaryota</taxon>
        <taxon>Discoba</taxon>
        <taxon>Euglenozoa</taxon>
        <taxon>Kinetoplastea</taxon>
        <taxon>Metakinetoplastina</taxon>
        <taxon>Trypanosomatida</taxon>
        <taxon>Trypanosomatidae</taxon>
        <taxon>Strigomonadinae</taxon>
        <taxon>Angomonas</taxon>
    </lineage>
</organism>
<evidence type="ECO:0000313" key="11">
    <source>
        <dbReference type="EMBL" id="CAD2217902.1"/>
    </source>
</evidence>
<keyword evidence="3" id="KW-0813">Transport</keyword>
<dbReference type="GO" id="GO:0046933">
    <property type="term" value="F:proton-transporting ATP synthase activity, rotational mechanism"/>
    <property type="evidence" value="ECO:0007669"/>
    <property type="project" value="InterPro"/>
</dbReference>
<dbReference type="InterPro" id="IPR001469">
    <property type="entry name" value="ATP_synth_F1_dsu/esu"/>
</dbReference>
<dbReference type="GO" id="GO:0045259">
    <property type="term" value="C:proton-transporting ATP synthase complex"/>
    <property type="evidence" value="ECO:0007669"/>
    <property type="project" value="InterPro"/>
</dbReference>
<evidence type="ECO:0000256" key="3">
    <source>
        <dbReference type="ARBA" id="ARBA00022448"/>
    </source>
</evidence>
<comment type="similarity">
    <text evidence="2">Belongs to the ATPase epsilon chain family.</text>
</comment>
<dbReference type="PANTHER" id="PTHR13822:SF7">
    <property type="entry name" value="ATP SYNTHASE SUBUNIT DELTA, MITOCHONDRIAL"/>
    <property type="match status" value="1"/>
</dbReference>
<keyword evidence="8" id="KW-0496">Mitochondrion</keyword>
<dbReference type="HAMAP" id="MF_00530">
    <property type="entry name" value="ATP_synth_epsil_bac"/>
    <property type="match status" value="1"/>
</dbReference>
<evidence type="ECO:0000256" key="9">
    <source>
        <dbReference type="ARBA" id="ARBA00023136"/>
    </source>
</evidence>
<proteinExistence type="inferred from homology"/>
<dbReference type="Gene3D" id="2.60.15.10">
    <property type="entry name" value="F0F1 ATP synthase delta/epsilon subunit, N-terminal"/>
    <property type="match status" value="1"/>
</dbReference>